<proteinExistence type="predicted"/>
<gene>
    <name evidence="2" type="ORF">DI551_00590</name>
</gene>
<dbReference type="Pfam" id="PF11195">
    <property type="entry name" value="Tad2-like"/>
    <property type="match status" value="1"/>
</dbReference>
<dbReference type="AlphaFoldDB" id="A0A2W5N741"/>
<name>A0A2W5N741_9BACT</name>
<dbReference type="EMBL" id="QFQB01000002">
    <property type="protein sequence ID" value="PZQ48914.1"/>
    <property type="molecule type" value="Genomic_DNA"/>
</dbReference>
<reference evidence="2 3" key="1">
    <citation type="submission" date="2017-08" db="EMBL/GenBank/DDBJ databases">
        <title>Infants hospitalized years apart are colonized by the same room-sourced microbial strains.</title>
        <authorList>
            <person name="Brooks B."/>
            <person name="Olm M.R."/>
            <person name="Firek B.A."/>
            <person name="Baker R."/>
            <person name="Thomas B.C."/>
            <person name="Morowitz M.J."/>
            <person name="Banfield J.F."/>
        </authorList>
    </citation>
    <scope>NUCLEOTIDE SEQUENCE [LARGE SCALE GENOMIC DNA]</scope>
    <source>
        <strain evidence="2">S2_005_002_R2_29</strain>
    </source>
</reference>
<feature type="domain" description="Thoeris anti-defense 2-like" evidence="1">
    <location>
        <begin position="1"/>
        <end position="86"/>
    </location>
</feature>
<organism evidence="2 3">
    <name type="scientific">Micavibrio aeruginosavorus</name>
    <dbReference type="NCBI Taxonomy" id="349221"/>
    <lineage>
        <taxon>Bacteria</taxon>
        <taxon>Pseudomonadati</taxon>
        <taxon>Bdellovibrionota</taxon>
        <taxon>Bdellovibrionia</taxon>
        <taxon>Bdellovibrionales</taxon>
        <taxon>Pseudobdellovibrionaceae</taxon>
        <taxon>Micavibrio</taxon>
    </lineage>
</organism>
<evidence type="ECO:0000313" key="3">
    <source>
        <dbReference type="Proteomes" id="UP000249417"/>
    </source>
</evidence>
<comment type="caution">
    <text evidence="2">The sequence shown here is derived from an EMBL/GenBank/DDBJ whole genome shotgun (WGS) entry which is preliminary data.</text>
</comment>
<evidence type="ECO:0000313" key="2">
    <source>
        <dbReference type="EMBL" id="PZQ48914.1"/>
    </source>
</evidence>
<dbReference type="InterPro" id="IPR021361">
    <property type="entry name" value="Tad2-like_dom"/>
</dbReference>
<dbReference type="Proteomes" id="UP000249417">
    <property type="component" value="Unassembled WGS sequence"/>
</dbReference>
<evidence type="ECO:0000259" key="1">
    <source>
        <dbReference type="Pfam" id="PF11195"/>
    </source>
</evidence>
<sequence length="91" mass="10010">MTFSAALEIIKHGGRVAREGWNGKNMFIFLVAGSRFSVNRPPLLGIYQEGTVIDYRSHIDMKTADGSVVPWIASQTDLLADDWQEVNASAA</sequence>
<accession>A0A2W5N741</accession>
<protein>
    <submittedName>
        <fullName evidence="2">DUF2829 domain-containing protein</fullName>
    </submittedName>
</protein>